<dbReference type="SUPFAM" id="SSF49764">
    <property type="entry name" value="HSP20-like chaperones"/>
    <property type="match status" value="1"/>
</dbReference>
<evidence type="ECO:0000313" key="10">
    <source>
        <dbReference type="Proteomes" id="UP000790787"/>
    </source>
</evidence>
<dbReference type="STRING" id="4097.A0A1S3Z231"/>
<sequence>MAMRPRGDGVRPNRPPRVAVRPVYEDFRPVYERHKEEEAEKLLIYLPGFMKENIRVSTEGKNTVRVRGERFVAGNKWNRFQEDFQAPDDSNMRGIHAKFENGILTITMPCKMPKQLSYEPTKQTPPKDTTDFPPKTVETPRKPTPLKPTAQLPMPQNVVKYHDSTAGKELQRDEKKVLEDQLGSTAESSKTQKDTDFPPKTTYPTIENPRKPTPLKPTAQLPKPQRVDKDQDSRGIQGKQGDEKKILEGLVGSIEPKIQKSKEEDKSDQNRTQLVKSGKEVEKKESHEAGGKKVAEKSKELIEKFQEKVVHKESKDGQITGKVAAGTSSYLGGESSIGNLKKSLAELNEERQLLVNAGAAVLVIMALGAYLYHSIGSGRAE</sequence>
<dbReference type="GO" id="GO:0034605">
    <property type="term" value="P:cellular response to heat"/>
    <property type="evidence" value="ECO:0000318"/>
    <property type="project" value="GO_Central"/>
</dbReference>
<evidence type="ECO:0000256" key="4">
    <source>
        <dbReference type="ARBA" id="ARBA00022737"/>
    </source>
</evidence>
<keyword evidence="6" id="KW-1133">Transmembrane helix</keyword>
<protein>
    <submittedName>
        <fullName evidence="11">Uncharacterized protein LOC107782065</fullName>
    </submittedName>
</protein>
<dbReference type="AlphaFoldDB" id="A0A1S3Z231"/>
<dbReference type="PROSITE" id="PS01031">
    <property type="entry name" value="SHSP"/>
    <property type="match status" value="1"/>
</dbReference>
<keyword evidence="4" id="KW-0677">Repeat</keyword>
<dbReference type="CDD" id="cd06464">
    <property type="entry name" value="ACD_sHsps-like"/>
    <property type="match status" value="1"/>
</dbReference>
<dbReference type="Gene3D" id="2.60.40.790">
    <property type="match status" value="1"/>
</dbReference>
<evidence type="ECO:0000256" key="7">
    <source>
        <dbReference type="ARBA" id="ARBA00023136"/>
    </source>
</evidence>
<dbReference type="OrthoDB" id="1431247at2759"/>
<accession>A0A1S3Z231</accession>
<keyword evidence="5" id="KW-0611">Plant defense</keyword>
<keyword evidence="3" id="KW-0812">Transmembrane</keyword>
<dbReference type="GO" id="GO:0005886">
    <property type="term" value="C:plasma membrane"/>
    <property type="evidence" value="ECO:0007669"/>
    <property type="project" value="UniProtKB-SubCell"/>
</dbReference>
<dbReference type="GeneID" id="107782065"/>
<keyword evidence="2" id="KW-1003">Cell membrane</keyword>
<dbReference type="Proteomes" id="UP000790787">
    <property type="component" value="Chromosome 19"/>
</dbReference>
<reference evidence="11" key="2">
    <citation type="submission" date="2025-08" db="UniProtKB">
        <authorList>
            <consortium name="RefSeq"/>
        </authorList>
    </citation>
    <scope>IDENTIFICATION</scope>
    <source>
        <tissue evidence="11">Leaf</tissue>
    </source>
</reference>
<evidence type="ECO:0000256" key="3">
    <source>
        <dbReference type="ARBA" id="ARBA00022692"/>
    </source>
</evidence>
<dbReference type="RefSeq" id="XP_016458413.1">
    <property type="nucleotide sequence ID" value="XM_016602927.1"/>
</dbReference>
<comment type="similarity">
    <text evidence="8 9">Belongs to the small heat shock protein (HSP20) family.</text>
</comment>
<dbReference type="RefSeq" id="XP_016458413.2">
    <property type="nucleotide sequence ID" value="XM_016602927.2"/>
</dbReference>
<evidence type="ECO:0000313" key="11">
    <source>
        <dbReference type="RefSeq" id="XP_016458413.2"/>
    </source>
</evidence>
<reference evidence="10" key="1">
    <citation type="journal article" date="2014" name="Nat. Commun.">
        <title>The tobacco genome sequence and its comparison with those of tomato and potato.</title>
        <authorList>
            <person name="Sierro N."/>
            <person name="Battey J.N."/>
            <person name="Ouadi S."/>
            <person name="Bakaher N."/>
            <person name="Bovet L."/>
            <person name="Willig A."/>
            <person name="Goepfert S."/>
            <person name="Peitsch M.C."/>
            <person name="Ivanov N.V."/>
        </authorList>
    </citation>
    <scope>NUCLEOTIDE SEQUENCE [LARGE SCALE GENOMIC DNA]</scope>
</reference>
<evidence type="ECO:0000256" key="6">
    <source>
        <dbReference type="ARBA" id="ARBA00022989"/>
    </source>
</evidence>
<gene>
    <name evidence="11" type="primary">LOC107782065</name>
</gene>
<organism evidence="10 11">
    <name type="scientific">Nicotiana tabacum</name>
    <name type="common">Common tobacco</name>
    <dbReference type="NCBI Taxonomy" id="4097"/>
    <lineage>
        <taxon>Eukaryota</taxon>
        <taxon>Viridiplantae</taxon>
        <taxon>Streptophyta</taxon>
        <taxon>Embryophyta</taxon>
        <taxon>Tracheophyta</taxon>
        <taxon>Spermatophyta</taxon>
        <taxon>Magnoliopsida</taxon>
        <taxon>eudicotyledons</taxon>
        <taxon>Gunneridae</taxon>
        <taxon>Pentapetalae</taxon>
        <taxon>asterids</taxon>
        <taxon>lamiids</taxon>
        <taxon>Solanales</taxon>
        <taxon>Solanaceae</taxon>
        <taxon>Nicotianoideae</taxon>
        <taxon>Nicotianeae</taxon>
        <taxon>Nicotiana</taxon>
    </lineage>
</organism>
<dbReference type="OMA" id="KKEACAD"/>
<dbReference type="InterPro" id="IPR002068">
    <property type="entry name" value="A-crystallin/Hsp20_dom"/>
</dbReference>
<evidence type="ECO:0000256" key="8">
    <source>
        <dbReference type="PROSITE-ProRule" id="PRU00285"/>
    </source>
</evidence>
<dbReference type="GO" id="GO:0006952">
    <property type="term" value="P:defense response"/>
    <property type="evidence" value="ECO:0007669"/>
    <property type="project" value="UniProtKB-KW"/>
</dbReference>
<proteinExistence type="inferred from homology"/>
<evidence type="ECO:0000256" key="5">
    <source>
        <dbReference type="ARBA" id="ARBA00022821"/>
    </source>
</evidence>
<dbReference type="InterPro" id="IPR008978">
    <property type="entry name" value="HSP20-like_chaperone"/>
</dbReference>
<dbReference type="PANTHER" id="PTHR43670">
    <property type="entry name" value="HEAT SHOCK PROTEIN 26"/>
    <property type="match status" value="1"/>
</dbReference>
<name>A0A1S3Z231_TOBAC</name>
<keyword evidence="10" id="KW-1185">Reference proteome</keyword>
<dbReference type="PaxDb" id="4097-A0A1S3Z231"/>
<evidence type="ECO:0000256" key="9">
    <source>
        <dbReference type="RuleBase" id="RU003616"/>
    </source>
</evidence>
<dbReference type="PANTHER" id="PTHR43670:SF121">
    <property type="entry name" value="PROTEIN RESTRICTED TEV MOVEMENT 2"/>
    <property type="match status" value="1"/>
</dbReference>
<keyword evidence="7" id="KW-0472">Membrane</keyword>
<dbReference type="Pfam" id="PF00011">
    <property type="entry name" value="HSP20"/>
    <property type="match status" value="1"/>
</dbReference>
<dbReference type="KEGG" id="nta:107782065"/>
<comment type="subcellular location">
    <subcellularLocation>
        <location evidence="1">Cell membrane</location>
        <topology evidence="1">Single-pass membrane protein</topology>
    </subcellularLocation>
</comment>
<evidence type="ECO:0000256" key="1">
    <source>
        <dbReference type="ARBA" id="ARBA00004162"/>
    </source>
</evidence>
<evidence type="ECO:0000256" key="2">
    <source>
        <dbReference type="ARBA" id="ARBA00022475"/>
    </source>
</evidence>